<dbReference type="SUPFAM" id="SSF88659">
    <property type="entry name" value="Sigma3 and sigma4 domains of RNA polymerase sigma factors"/>
    <property type="match status" value="1"/>
</dbReference>
<evidence type="ECO:0000256" key="4">
    <source>
        <dbReference type="ARBA" id="ARBA00023125"/>
    </source>
</evidence>
<evidence type="ECO:0000313" key="9">
    <source>
        <dbReference type="Proteomes" id="UP000051298"/>
    </source>
</evidence>
<name>A0A0P1EXD7_9RHOB</name>
<feature type="domain" description="RNA polymerase sigma-70 region 4" evidence="7">
    <location>
        <begin position="173"/>
        <end position="222"/>
    </location>
</feature>
<organism evidence="8 9">
    <name type="scientific">Thalassobacter stenotrophicus</name>
    <dbReference type="NCBI Taxonomy" id="266809"/>
    <lineage>
        <taxon>Bacteria</taxon>
        <taxon>Pseudomonadati</taxon>
        <taxon>Pseudomonadota</taxon>
        <taxon>Alphaproteobacteria</taxon>
        <taxon>Rhodobacterales</taxon>
        <taxon>Roseobacteraceae</taxon>
        <taxon>Thalassobacter</taxon>
    </lineage>
</organism>
<dbReference type="InterPro" id="IPR014284">
    <property type="entry name" value="RNA_pol_sigma-70_dom"/>
</dbReference>
<dbReference type="CDD" id="cd06171">
    <property type="entry name" value="Sigma70_r4"/>
    <property type="match status" value="1"/>
</dbReference>
<dbReference type="PANTHER" id="PTHR43133:SF62">
    <property type="entry name" value="RNA POLYMERASE SIGMA FACTOR SIGZ"/>
    <property type="match status" value="1"/>
</dbReference>
<dbReference type="Proteomes" id="UP000051298">
    <property type="component" value="Unassembled WGS sequence"/>
</dbReference>
<dbReference type="InterPro" id="IPR013325">
    <property type="entry name" value="RNA_pol_sigma_r2"/>
</dbReference>
<dbReference type="Gene3D" id="1.10.10.10">
    <property type="entry name" value="Winged helix-like DNA-binding domain superfamily/Winged helix DNA-binding domain"/>
    <property type="match status" value="1"/>
</dbReference>
<dbReference type="SUPFAM" id="SSF88946">
    <property type="entry name" value="Sigma2 domain of RNA polymerase sigma factors"/>
    <property type="match status" value="1"/>
</dbReference>
<evidence type="ECO:0000259" key="7">
    <source>
        <dbReference type="Pfam" id="PF04545"/>
    </source>
</evidence>
<gene>
    <name evidence="8" type="primary">sigK</name>
    <name evidence="8" type="ORF">THS5294_01026</name>
</gene>
<comment type="similarity">
    <text evidence="1">Belongs to the sigma-70 factor family. ECF subfamily.</text>
</comment>
<keyword evidence="5" id="KW-0804">Transcription</keyword>
<accession>A0A0P1EXD7</accession>
<evidence type="ECO:0000259" key="6">
    <source>
        <dbReference type="Pfam" id="PF04542"/>
    </source>
</evidence>
<dbReference type="Gene3D" id="1.10.1740.10">
    <property type="match status" value="1"/>
</dbReference>
<feature type="domain" description="RNA polymerase sigma-70 region 2" evidence="6">
    <location>
        <begin position="73"/>
        <end position="141"/>
    </location>
</feature>
<evidence type="ECO:0000256" key="1">
    <source>
        <dbReference type="ARBA" id="ARBA00010641"/>
    </source>
</evidence>
<evidence type="ECO:0000256" key="3">
    <source>
        <dbReference type="ARBA" id="ARBA00023082"/>
    </source>
</evidence>
<proteinExistence type="inferred from homology"/>
<dbReference type="GO" id="GO:0016987">
    <property type="term" value="F:sigma factor activity"/>
    <property type="evidence" value="ECO:0007669"/>
    <property type="project" value="UniProtKB-KW"/>
</dbReference>
<reference evidence="8 9" key="1">
    <citation type="submission" date="2015-09" db="EMBL/GenBank/DDBJ databases">
        <authorList>
            <consortium name="Swine Surveillance"/>
        </authorList>
    </citation>
    <scope>NUCLEOTIDE SEQUENCE [LARGE SCALE GENOMIC DNA]</scope>
    <source>
        <strain evidence="8 9">CECT 5294</strain>
    </source>
</reference>
<dbReference type="PANTHER" id="PTHR43133">
    <property type="entry name" value="RNA POLYMERASE ECF-TYPE SIGMA FACTO"/>
    <property type="match status" value="1"/>
</dbReference>
<protein>
    <submittedName>
        <fullName evidence="8">Sigma-K factor</fullName>
    </submittedName>
</protein>
<evidence type="ECO:0000313" key="8">
    <source>
        <dbReference type="EMBL" id="CUH59739.1"/>
    </source>
</evidence>
<dbReference type="EMBL" id="CYRX01000011">
    <property type="protein sequence ID" value="CUH59739.1"/>
    <property type="molecule type" value="Genomic_DNA"/>
</dbReference>
<dbReference type="InterPro" id="IPR013324">
    <property type="entry name" value="RNA_pol_sigma_r3/r4-like"/>
</dbReference>
<evidence type="ECO:0000256" key="5">
    <source>
        <dbReference type="ARBA" id="ARBA00023163"/>
    </source>
</evidence>
<dbReference type="GO" id="GO:0003677">
    <property type="term" value="F:DNA binding"/>
    <property type="evidence" value="ECO:0007669"/>
    <property type="project" value="UniProtKB-KW"/>
</dbReference>
<keyword evidence="4" id="KW-0238">DNA-binding</keyword>
<evidence type="ECO:0000256" key="2">
    <source>
        <dbReference type="ARBA" id="ARBA00023015"/>
    </source>
</evidence>
<dbReference type="InterPro" id="IPR007627">
    <property type="entry name" value="RNA_pol_sigma70_r2"/>
</dbReference>
<dbReference type="InterPro" id="IPR039425">
    <property type="entry name" value="RNA_pol_sigma-70-like"/>
</dbReference>
<dbReference type="GO" id="GO:0006352">
    <property type="term" value="P:DNA-templated transcription initiation"/>
    <property type="evidence" value="ECO:0007669"/>
    <property type="project" value="InterPro"/>
</dbReference>
<dbReference type="Pfam" id="PF04545">
    <property type="entry name" value="Sigma70_r4"/>
    <property type="match status" value="1"/>
</dbReference>
<dbReference type="InterPro" id="IPR036388">
    <property type="entry name" value="WH-like_DNA-bd_sf"/>
</dbReference>
<sequence>MKSDPVECHSRNKIMLIAVTQSRMMWPEPAELPAGRDRKHAPTVTHAKTDEAHWVARLVAVGTNRDQAAFAELFRHYAPRVKAFLIKSGADHAMAEECMQDVMATLWRKSHLYDPGRASVATWIFTIARNRRIDMIRKSRRPEPDELPWGPEAAPEQADVLALQQDSARLAEALKQLPEKQRYLVERAFFGDMTHSEIAAETGLPLGTIKSRIRLAIERLRHSMGAEA</sequence>
<keyword evidence="2" id="KW-0805">Transcription regulation</keyword>
<dbReference type="Pfam" id="PF04542">
    <property type="entry name" value="Sigma70_r2"/>
    <property type="match status" value="1"/>
</dbReference>
<dbReference type="InterPro" id="IPR007630">
    <property type="entry name" value="RNA_pol_sigma70_r4"/>
</dbReference>
<dbReference type="AlphaFoldDB" id="A0A0P1EXD7"/>
<keyword evidence="3" id="KW-0731">Sigma factor</keyword>
<dbReference type="NCBIfam" id="TIGR02937">
    <property type="entry name" value="sigma70-ECF"/>
    <property type="match status" value="1"/>
</dbReference>